<protein>
    <submittedName>
        <fullName evidence="4">4'-phosphopantetheinyl transferase</fullName>
    </submittedName>
</protein>
<dbReference type="EMBL" id="FMCU01000008">
    <property type="protein sequence ID" value="SCF27362.1"/>
    <property type="molecule type" value="Genomic_DNA"/>
</dbReference>
<dbReference type="Gene3D" id="3.90.470.20">
    <property type="entry name" value="4'-phosphopantetheinyl transferase domain"/>
    <property type="match status" value="1"/>
</dbReference>
<evidence type="ECO:0000313" key="4">
    <source>
        <dbReference type="EMBL" id="SCF27362.1"/>
    </source>
</evidence>
<evidence type="ECO:0000256" key="1">
    <source>
        <dbReference type="ARBA" id="ARBA00010990"/>
    </source>
</evidence>
<keyword evidence="2 4" id="KW-0808">Transferase</keyword>
<dbReference type="RefSeq" id="WP_141723123.1">
    <property type="nucleotide sequence ID" value="NZ_FMCU01000008.1"/>
</dbReference>
<dbReference type="Pfam" id="PF01648">
    <property type="entry name" value="ACPS"/>
    <property type="match status" value="1"/>
</dbReference>
<dbReference type="InterPro" id="IPR037143">
    <property type="entry name" value="4-PPantetheinyl_Trfase_dom_sf"/>
</dbReference>
<comment type="similarity">
    <text evidence="1">Belongs to the P-Pant transferase superfamily. Gsp/Sfp/HetI/AcpT family.</text>
</comment>
<dbReference type="GO" id="GO:0019878">
    <property type="term" value="P:lysine biosynthetic process via aminoadipic acid"/>
    <property type="evidence" value="ECO:0007669"/>
    <property type="project" value="TreeGrafter"/>
</dbReference>
<evidence type="ECO:0000259" key="3">
    <source>
        <dbReference type="Pfam" id="PF01648"/>
    </source>
</evidence>
<sequence>MPDLVVRLRRTAGDGRPAARALLVETAAAMAGAPPAAIAVEHTAAGGPVLRGVATGWHASVSHTRGLVAVAVSRIGPVGVDVEEVRPLPALGLSRRWFAPEDTDWLRGRPADRLGVDFLALWTGKEAVAKVYGTGLRGGRLLRWRTAPPAPPAWRPAVDAPGVLVTHRELPGHVLAVASVSACSGHPRSVVGR</sequence>
<dbReference type="GO" id="GO:0005829">
    <property type="term" value="C:cytosol"/>
    <property type="evidence" value="ECO:0007669"/>
    <property type="project" value="TreeGrafter"/>
</dbReference>
<keyword evidence="5" id="KW-1185">Reference proteome</keyword>
<dbReference type="InterPro" id="IPR050559">
    <property type="entry name" value="P-Pant_transferase_sf"/>
</dbReference>
<dbReference type="SUPFAM" id="SSF56214">
    <property type="entry name" value="4'-phosphopantetheinyl transferase"/>
    <property type="match status" value="2"/>
</dbReference>
<dbReference type="STRING" id="121616.GA0070216_108104"/>
<feature type="domain" description="4'-phosphopantetheinyl transferase" evidence="3">
    <location>
        <begin position="77"/>
        <end position="145"/>
    </location>
</feature>
<evidence type="ECO:0000256" key="2">
    <source>
        <dbReference type="ARBA" id="ARBA00022679"/>
    </source>
</evidence>
<dbReference type="GO" id="GO:0008897">
    <property type="term" value="F:holo-[acyl-carrier-protein] synthase activity"/>
    <property type="evidence" value="ECO:0007669"/>
    <property type="project" value="InterPro"/>
</dbReference>
<gene>
    <name evidence="4" type="ORF">GA0070216_108104</name>
</gene>
<dbReference type="AlphaFoldDB" id="A0A1C4Z2W0"/>
<proteinExistence type="inferred from homology"/>
<name>A0A1C4Z2W0_9ACTN</name>
<evidence type="ECO:0000313" key="5">
    <source>
        <dbReference type="Proteomes" id="UP000198797"/>
    </source>
</evidence>
<reference evidence="5" key="1">
    <citation type="submission" date="2016-06" db="EMBL/GenBank/DDBJ databases">
        <authorList>
            <person name="Varghese N."/>
            <person name="Submissions Spin"/>
        </authorList>
    </citation>
    <scope>NUCLEOTIDE SEQUENCE [LARGE SCALE GENOMIC DNA]</scope>
    <source>
        <strain evidence="5">DSM 44100</strain>
    </source>
</reference>
<dbReference type="OrthoDB" id="190168at2"/>
<dbReference type="GO" id="GO:0000287">
    <property type="term" value="F:magnesium ion binding"/>
    <property type="evidence" value="ECO:0007669"/>
    <property type="project" value="InterPro"/>
</dbReference>
<accession>A0A1C4Z2W0</accession>
<dbReference type="PANTHER" id="PTHR12215">
    <property type="entry name" value="PHOSPHOPANTETHEINE TRANSFERASE"/>
    <property type="match status" value="1"/>
</dbReference>
<dbReference type="InterPro" id="IPR008278">
    <property type="entry name" value="4-PPantetheinyl_Trfase_dom"/>
</dbReference>
<dbReference type="PANTHER" id="PTHR12215:SF10">
    <property type="entry name" value="L-AMINOADIPATE-SEMIALDEHYDE DEHYDROGENASE-PHOSPHOPANTETHEINYL TRANSFERASE"/>
    <property type="match status" value="1"/>
</dbReference>
<organism evidence="4 5">
    <name type="scientific">Micromonospora matsumotoense</name>
    <dbReference type="NCBI Taxonomy" id="121616"/>
    <lineage>
        <taxon>Bacteria</taxon>
        <taxon>Bacillati</taxon>
        <taxon>Actinomycetota</taxon>
        <taxon>Actinomycetes</taxon>
        <taxon>Micromonosporales</taxon>
        <taxon>Micromonosporaceae</taxon>
        <taxon>Micromonospora</taxon>
    </lineage>
</organism>
<dbReference type="Proteomes" id="UP000198797">
    <property type="component" value="Unassembled WGS sequence"/>
</dbReference>